<dbReference type="AlphaFoldDB" id="A0ABD2QC17"/>
<organism evidence="3 4">
    <name type="scientific">Cichlidogyrus casuarinus</name>
    <dbReference type="NCBI Taxonomy" id="1844966"/>
    <lineage>
        <taxon>Eukaryota</taxon>
        <taxon>Metazoa</taxon>
        <taxon>Spiralia</taxon>
        <taxon>Lophotrochozoa</taxon>
        <taxon>Platyhelminthes</taxon>
        <taxon>Monogenea</taxon>
        <taxon>Monopisthocotylea</taxon>
        <taxon>Dactylogyridea</taxon>
        <taxon>Ancyrocephalidae</taxon>
        <taxon>Cichlidogyrus</taxon>
    </lineage>
</organism>
<protein>
    <submittedName>
        <fullName evidence="3">Uncharacterized protein</fullName>
    </submittedName>
</protein>
<dbReference type="SUPFAM" id="SSF55136">
    <property type="entry name" value="Probable bacterial effector-binding domain"/>
    <property type="match status" value="1"/>
</dbReference>
<evidence type="ECO:0000256" key="1">
    <source>
        <dbReference type="ARBA" id="ARBA00009817"/>
    </source>
</evidence>
<dbReference type="Proteomes" id="UP001626550">
    <property type="component" value="Unassembled WGS sequence"/>
</dbReference>
<keyword evidence="2" id="KW-0472">Membrane</keyword>
<evidence type="ECO:0000256" key="2">
    <source>
        <dbReference type="SAM" id="Phobius"/>
    </source>
</evidence>
<accession>A0ABD2QC17</accession>
<gene>
    <name evidence="3" type="ORF">Ciccas_004243</name>
</gene>
<dbReference type="InterPro" id="IPR006917">
    <property type="entry name" value="SOUL_heme-bd"/>
</dbReference>
<reference evidence="3 4" key="1">
    <citation type="submission" date="2024-11" db="EMBL/GenBank/DDBJ databases">
        <title>Adaptive evolution of stress response genes in parasites aligns with host niche diversity.</title>
        <authorList>
            <person name="Hahn C."/>
            <person name="Resl P."/>
        </authorList>
    </citation>
    <scope>NUCLEOTIDE SEQUENCE [LARGE SCALE GENOMIC DNA]</scope>
    <source>
        <strain evidence="3">EGGRZ-B1_66</strain>
        <tissue evidence="3">Body</tissue>
    </source>
</reference>
<keyword evidence="4" id="KW-1185">Reference proteome</keyword>
<feature type="transmembrane region" description="Helical" evidence="2">
    <location>
        <begin position="12"/>
        <end position="31"/>
    </location>
</feature>
<evidence type="ECO:0000313" key="3">
    <source>
        <dbReference type="EMBL" id="KAL3317109.1"/>
    </source>
</evidence>
<keyword evidence="2" id="KW-1133">Transmembrane helix</keyword>
<dbReference type="Pfam" id="PF04832">
    <property type="entry name" value="SOUL"/>
    <property type="match status" value="1"/>
</dbReference>
<dbReference type="Gene3D" id="3.20.80.10">
    <property type="entry name" value="Regulatory factor, effector binding domain"/>
    <property type="match status" value="1"/>
</dbReference>
<evidence type="ECO:0000313" key="4">
    <source>
        <dbReference type="Proteomes" id="UP001626550"/>
    </source>
</evidence>
<comment type="caution">
    <text evidence="3">The sequence shown here is derived from an EMBL/GenBank/DDBJ whole genome shotgun (WGS) entry which is preliminary data.</text>
</comment>
<name>A0ABD2QC17_9PLAT</name>
<dbReference type="InterPro" id="IPR011256">
    <property type="entry name" value="Reg_factor_effector_dom_sf"/>
</dbReference>
<sequence length="106" mass="12275">MKHCIICTESVMRIAASFAILFQIFLVSWSVPASEKRHATAAYEVVKELPHHIELRKYKPTTWITNELEAQVMDDVSRAGYWKNHRYIRGSNADSESRELVLTICH</sequence>
<keyword evidence="2" id="KW-0812">Transmembrane</keyword>
<dbReference type="EMBL" id="JBJKFK010000429">
    <property type="protein sequence ID" value="KAL3317109.1"/>
    <property type="molecule type" value="Genomic_DNA"/>
</dbReference>
<comment type="similarity">
    <text evidence="1">Belongs to the HEBP family.</text>
</comment>
<proteinExistence type="inferred from homology"/>